<proteinExistence type="inferred from homology"/>
<dbReference type="SMART" id="SM00338">
    <property type="entry name" value="BRLZ"/>
    <property type="match status" value="1"/>
</dbReference>
<dbReference type="AlphaFoldDB" id="A0A438CIK6"/>
<accession>A0A438CIK6</accession>
<dbReference type="EMBL" id="QGNW01002208">
    <property type="protein sequence ID" value="RVW23051.1"/>
    <property type="molecule type" value="Genomic_DNA"/>
</dbReference>
<organism evidence="9 10">
    <name type="scientific">Vitis vinifera</name>
    <name type="common">Grape</name>
    <dbReference type="NCBI Taxonomy" id="29760"/>
    <lineage>
        <taxon>Eukaryota</taxon>
        <taxon>Viridiplantae</taxon>
        <taxon>Streptophyta</taxon>
        <taxon>Embryophyta</taxon>
        <taxon>Tracheophyta</taxon>
        <taxon>Spermatophyta</taxon>
        <taxon>Magnoliopsida</taxon>
        <taxon>eudicotyledons</taxon>
        <taxon>Gunneridae</taxon>
        <taxon>Pentapetalae</taxon>
        <taxon>rosids</taxon>
        <taxon>Vitales</taxon>
        <taxon>Vitaceae</taxon>
        <taxon>Viteae</taxon>
        <taxon>Vitis</taxon>
    </lineage>
</organism>
<dbReference type="GO" id="GO:0005634">
    <property type="term" value="C:nucleus"/>
    <property type="evidence" value="ECO:0007669"/>
    <property type="project" value="UniProtKB-SubCell"/>
</dbReference>
<dbReference type="CDD" id="cd14702">
    <property type="entry name" value="bZIP_plant_GBF1"/>
    <property type="match status" value="1"/>
</dbReference>
<dbReference type="Proteomes" id="UP000288805">
    <property type="component" value="Unassembled WGS sequence"/>
</dbReference>
<keyword evidence="5" id="KW-0804">Transcription</keyword>
<feature type="compositionally biased region" description="Low complexity" evidence="7">
    <location>
        <begin position="7"/>
        <end position="18"/>
    </location>
</feature>
<protein>
    <submittedName>
        <fullName evidence="9">G-box-binding factor 1</fullName>
    </submittedName>
</protein>
<name>A0A438CIK6_VITVI</name>
<sequence length="383" mass="40680">MGAGEDTTPTKPSKPTSSAQEMPTTPSYPEWSSSMQAYYGPGATPPPFFAPSVASPTPHPYLWGSQHPLIPPYGTPVPYSALYPPGGVYAHPNLATAPSAAHLNPELEGKGPEGKDKASAKKSKGTSGNTVKGGESGKAASGSGNDGASPRFSPSMSSLHRFLFLIVNLVVNSAESGSEGSSDASDENTNQQEFASSKKGSFNQMLADANAQNNISGTSVQASVPGKPVISMPATNLNIGMDLWSASPGGSGATKLRPNPSGISSSVAPAAMVGREGVMPDQWIQDERELKRQKRKQSNRESARRSRLRKQVANGKRNKKFIKSLVLEDEVVLDCIESISEEIKLHFGKLFSKPLGGSWIIEGLDWSPISTKNVNWLDRPFSK</sequence>
<feature type="compositionally biased region" description="Basic and acidic residues" evidence="7">
    <location>
        <begin position="105"/>
        <end position="119"/>
    </location>
</feature>
<dbReference type="Pfam" id="PF00170">
    <property type="entry name" value="bZIP_1"/>
    <property type="match status" value="1"/>
</dbReference>
<keyword evidence="4" id="KW-0238">DNA-binding</keyword>
<evidence type="ECO:0000256" key="3">
    <source>
        <dbReference type="ARBA" id="ARBA00023015"/>
    </source>
</evidence>
<feature type="domain" description="BZIP" evidence="8">
    <location>
        <begin position="294"/>
        <end position="309"/>
    </location>
</feature>
<reference evidence="9 10" key="1">
    <citation type="journal article" date="2018" name="PLoS Genet.">
        <title>Population sequencing reveals clonal diversity and ancestral inbreeding in the grapevine cultivar Chardonnay.</title>
        <authorList>
            <person name="Roach M.J."/>
            <person name="Johnson D.L."/>
            <person name="Bohlmann J."/>
            <person name="van Vuuren H.J."/>
            <person name="Jones S.J."/>
            <person name="Pretorius I.S."/>
            <person name="Schmidt S.A."/>
            <person name="Borneman A.R."/>
        </authorList>
    </citation>
    <scope>NUCLEOTIDE SEQUENCE [LARGE SCALE GENOMIC DNA]</scope>
    <source>
        <strain evidence="10">cv. Chardonnay</strain>
        <tissue evidence="9">Leaf</tissue>
    </source>
</reference>
<dbReference type="PANTHER" id="PTHR45967:SF20">
    <property type="entry name" value="G-BOX-BINDING FACTOR 1"/>
    <property type="match status" value="1"/>
</dbReference>
<feature type="region of interest" description="Disordered" evidence="7">
    <location>
        <begin position="1"/>
        <end position="67"/>
    </location>
</feature>
<evidence type="ECO:0000256" key="1">
    <source>
        <dbReference type="ARBA" id="ARBA00004123"/>
    </source>
</evidence>
<evidence type="ECO:0000256" key="7">
    <source>
        <dbReference type="SAM" id="MobiDB-lite"/>
    </source>
</evidence>
<keyword evidence="6" id="KW-0539">Nucleus</keyword>
<dbReference type="InterPro" id="IPR044827">
    <property type="entry name" value="GBF-like"/>
</dbReference>
<dbReference type="GO" id="GO:0000976">
    <property type="term" value="F:transcription cis-regulatory region binding"/>
    <property type="evidence" value="ECO:0007669"/>
    <property type="project" value="UniProtKB-ARBA"/>
</dbReference>
<dbReference type="InterPro" id="IPR012900">
    <property type="entry name" value="MFMR"/>
</dbReference>
<evidence type="ECO:0000256" key="2">
    <source>
        <dbReference type="ARBA" id="ARBA00007163"/>
    </source>
</evidence>
<evidence type="ECO:0000313" key="10">
    <source>
        <dbReference type="Proteomes" id="UP000288805"/>
    </source>
</evidence>
<evidence type="ECO:0000256" key="5">
    <source>
        <dbReference type="ARBA" id="ARBA00023163"/>
    </source>
</evidence>
<keyword evidence="3" id="KW-0805">Transcription regulation</keyword>
<evidence type="ECO:0000256" key="4">
    <source>
        <dbReference type="ARBA" id="ARBA00023125"/>
    </source>
</evidence>
<comment type="caution">
    <text evidence="9">The sequence shown here is derived from an EMBL/GenBank/DDBJ whole genome shotgun (WGS) entry which is preliminary data.</text>
</comment>
<dbReference type="GO" id="GO:0003700">
    <property type="term" value="F:DNA-binding transcription factor activity"/>
    <property type="evidence" value="ECO:0007669"/>
    <property type="project" value="InterPro"/>
</dbReference>
<gene>
    <name evidence="9" type="primary">GBF1_2</name>
    <name evidence="9" type="ORF">CK203_102472</name>
</gene>
<feature type="region of interest" description="Disordered" evidence="7">
    <location>
        <begin position="175"/>
        <end position="199"/>
    </location>
</feature>
<dbReference type="PROSITE" id="PS00036">
    <property type="entry name" value="BZIP_BASIC"/>
    <property type="match status" value="1"/>
</dbReference>
<comment type="subcellular location">
    <subcellularLocation>
        <location evidence="1">Nucleus</location>
    </subcellularLocation>
</comment>
<evidence type="ECO:0000313" key="9">
    <source>
        <dbReference type="EMBL" id="RVW23051.1"/>
    </source>
</evidence>
<dbReference type="PANTHER" id="PTHR45967">
    <property type="entry name" value="G-BOX-BINDING FACTOR 3-RELATED"/>
    <property type="match status" value="1"/>
</dbReference>
<dbReference type="InterPro" id="IPR045314">
    <property type="entry name" value="bZIP_plant_GBF1"/>
</dbReference>
<dbReference type="Pfam" id="PF07777">
    <property type="entry name" value="MFMR"/>
    <property type="match status" value="1"/>
</dbReference>
<feature type="compositionally biased region" description="Polar residues" evidence="7">
    <location>
        <begin position="187"/>
        <end position="199"/>
    </location>
</feature>
<dbReference type="InterPro" id="IPR004827">
    <property type="entry name" value="bZIP"/>
</dbReference>
<feature type="region of interest" description="Disordered" evidence="7">
    <location>
        <begin position="288"/>
        <end position="313"/>
    </location>
</feature>
<evidence type="ECO:0000259" key="8">
    <source>
        <dbReference type="PROSITE" id="PS00036"/>
    </source>
</evidence>
<evidence type="ECO:0000256" key="6">
    <source>
        <dbReference type="ARBA" id="ARBA00023242"/>
    </source>
</evidence>
<feature type="region of interest" description="Disordered" evidence="7">
    <location>
        <begin position="103"/>
        <end position="152"/>
    </location>
</feature>
<comment type="similarity">
    <text evidence="2">Belongs to the bZIP family.</text>
</comment>
<feature type="compositionally biased region" description="Polar residues" evidence="7">
    <location>
        <begin position="19"/>
        <end position="36"/>
    </location>
</feature>